<feature type="domain" description="DUF6504" evidence="1">
    <location>
        <begin position="2"/>
        <end position="95"/>
    </location>
</feature>
<dbReference type="AlphaFoldDB" id="A0A6I3IFS4"/>
<dbReference type="EMBL" id="WLVL01000040">
    <property type="protein sequence ID" value="MTB72892.1"/>
    <property type="molecule type" value="Genomic_DNA"/>
</dbReference>
<gene>
    <name evidence="2" type="ORF">GGG17_13135</name>
</gene>
<dbReference type="Proteomes" id="UP000431092">
    <property type="component" value="Unassembled WGS sequence"/>
</dbReference>
<reference evidence="2 3" key="1">
    <citation type="submission" date="2019-11" db="EMBL/GenBank/DDBJ databases">
        <title>Whole genome sequencing identifies a novel species of the genus Arsenicicoccus isolated from human blood.</title>
        <authorList>
            <person name="Jeong J.H."/>
            <person name="Kweon O.J."/>
            <person name="Kim H.R."/>
            <person name="Kim T.-H."/>
            <person name="Ha S.-M."/>
            <person name="Lee M.-K."/>
        </authorList>
    </citation>
    <scope>NUCLEOTIDE SEQUENCE [LARGE SCALE GENOMIC DNA]</scope>
    <source>
        <strain evidence="2 3">MKL-02</strain>
    </source>
</reference>
<dbReference type="RefSeq" id="WP_154594136.1">
    <property type="nucleotide sequence ID" value="NZ_CP171001.1"/>
</dbReference>
<evidence type="ECO:0000313" key="2">
    <source>
        <dbReference type="EMBL" id="MTB72892.1"/>
    </source>
</evidence>
<organism evidence="2 3">
    <name type="scientific">Arsenicicoccus cauae</name>
    <dbReference type="NCBI Taxonomy" id="2663847"/>
    <lineage>
        <taxon>Bacteria</taxon>
        <taxon>Bacillati</taxon>
        <taxon>Actinomycetota</taxon>
        <taxon>Actinomycetes</taxon>
        <taxon>Micrococcales</taxon>
        <taxon>Intrasporangiaceae</taxon>
        <taxon>Arsenicicoccus</taxon>
    </lineage>
</organism>
<protein>
    <recommendedName>
        <fullName evidence="1">DUF6504 domain-containing protein</fullName>
    </recommendedName>
</protein>
<accession>A0A6I3IFS4</accession>
<dbReference type="Pfam" id="PF20114">
    <property type="entry name" value="DUF6504"/>
    <property type="match status" value="1"/>
</dbReference>
<dbReference type="InterPro" id="IPR045443">
    <property type="entry name" value="DUF6504"/>
</dbReference>
<name>A0A6I3IFS4_9MICO</name>
<sequence>MRRCEDTIEVRYELRQEGRPVQFIWRGRLYDVRSVVDHWRERRPWWREVPDTRSITPADLEEEVWRVEAAPGRSGSLGVYDLAVRGSRWQLVRLSD</sequence>
<evidence type="ECO:0000313" key="3">
    <source>
        <dbReference type="Proteomes" id="UP000431092"/>
    </source>
</evidence>
<comment type="caution">
    <text evidence="2">The sequence shown here is derived from an EMBL/GenBank/DDBJ whole genome shotgun (WGS) entry which is preliminary data.</text>
</comment>
<evidence type="ECO:0000259" key="1">
    <source>
        <dbReference type="Pfam" id="PF20114"/>
    </source>
</evidence>
<proteinExistence type="predicted"/>
<keyword evidence="3" id="KW-1185">Reference proteome</keyword>